<keyword evidence="1" id="KW-1133">Transmembrane helix</keyword>
<feature type="transmembrane region" description="Helical" evidence="1">
    <location>
        <begin position="357"/>
        <end position="375"/>
    </location>
</feature>
<keyword evidence="3" id="KW-1185">Reference proteome</keyword>
<dbReference type="OrthoDB" id="10016334at2"/>
<accession>A0A1H3KYE3</accession>
<organism evidence="2 3">
    <name type="scientific">Hymenobacter psychrophilus</name>
    <dbReference type="NCBI Taxonomy" id="651662"/>
    <lineage>
        <taxon>Bacteria</taxon>
        <taxon>Pseudomonadati</taxon>
        <taxon>Bacteroidota</taxon>
        <taxon>Cytophagia</taxon>
        <taxon>Cytophagales</taxon>
        <taxon>Hymenobacteraceae</taxon>
        <taxon>Hymenobacter</taxon>
    </lineage>
</organism>
<dbReference type="STRING" id="651662.SAMN04488069_1105"/>
<keyword evidence="1" id="KW-0812">Transmembrane</keyword>
<dbReference type="AlphaFoldDB" id="A0A1H3KYE3"/>
<name>A0A1H3KYE3_9BACT</name>
<reference evidence="3" key="1">
    <citation type="submission" date="2016-10" db="EMBL/GenBank/DDBJ databases">
        <authorList>
            <person name="Varghese N."/>
            <person name="Submissions S."/>
        </authorList>
    </citation>
    <scope>NUCLEOTIDE SEQUENCE [LARGE SCALE GENOMIC DNA]</scope>
    <source>
        <strain evidence="3">CGMCC 1.8975</strain>
    </source>
</reference>
<gene>
    <name evidence="2" type="ORF">SAMN04488069_1105</name>
</gene>
<proteinExistence type="predicted"/>
<dbReference type="EMBL" id="FNOV01000010">
    <property type="protein sequence ID" value="SDY56738.1"/>
    <property type="molecule type" value="Genomic_DNA"/>
</dbReference>
<keyword evidence="1" id="KW-0472">Membrane</keyword>
<dbReference type="Proteomes" id="UP000199249">
    <property type="component" value="Unassembled WGS sequence"/>
</dbReference>
<sequence>MSQQYIAPEPSPTENVFEELEQELRRLKSAVSHLSLSESAATQAIEAAERVVQQQNQLSQQLTDYLSRLPEQQAEAAGALVAELSQAAAAQQQQALAQLAQQLTQGNTLPGRPVAEEPYRALAEKTEERQRLLELTLARIDAQLNEGIPHHLTQELDELLQQVTREATVVKEHGQVLSQVEQAVRNLASADDQASLMKQVQQVGQETAKISEQTALLKQVQKTVGEIAFSSGENLLQQQEKAAAGNEQSKLLNQVQQAVQEIKQGQQGLTAHLKSGASSRPPESMAAGGIQETLKQQFQQLQSQLLKLLEPSTKPKSPLPSTPDYGVRNKVDELSKKVNELTQLAAAQQRLLKRQQVFGLLTLLGVLAMLAAGFIKG</sequence>
<dbReference type="RefSeq" id="WP_092741510.1">
    <property type="nucleotide sequence ID" value="NZ_FNOV01000010.1"/>
</dbReference>
<protein>
    <submittedName>
        <fullName evidence="2">Uncharacterized protein</fullName>
    </submittedName>
</protein>
<evidence type="ECO:0000256" key="1">
    <source>
        <dbReference type="SAM" id="Phobius"/>
    </source>
</evidence>
<evidence type="ECO:0000313" key="3">
    <source>
        <dbReference type="Proteomes" id="UP000199249"/>
    </source>
</evidence>
<evidence type="ECO:0000313" key="2">
    <source>
        <dbReference type="EMBL" id="SDY56738.1"/>
    </source>
</evidence>